<dbReference type="OrthoDB" id="10308399at2759"/>
<dbReference type="RefSeq" id="XP_022482505.1">
    <property type="nucleotide sequence ID" value="XM_022637645.1"/>
</dbReference>
<name>A0A1F5L1B9_PENAI</name>
<feature type="compositionally biased region" description="Polar residues" evidence="1">
    <location>
        <begin position="21"/>
        <end position="61"/>
    </location>
</feature>
<dbReference type="EMBL" id="LXJU01000073">
    <property type="protein sequence ID" value="OGE47038.1"/>
    <property type="molecule type" value="Genomic_DNA"/>
</dbReference>
<evidence type="ECO:0000313" key="2">
    <source>
        <dbReference type="EMBL" id="OGE47038.1"/>
    </source>
</evidence>
<reference evidence="2 3" key="1">
    <citation type="journal article" date="2016" name="Sci. Rep.">
        <title>Penicillium arizonense, a new, genome sequenced fungal species, reveals a high chemical diversity in secreted metabolites.</title>
        <authorList>
            <person name="Grijseels S."/>
            <person name="Nielsen J.C."/>
            <person name="Randelovic M."/>
            <person name="Nielsen J."/>
            <person name="Nielsen K.F."/>
            <person name="Workman M."/>
            <person name="Frisvad J.C."/>
        </authorList>
    </citation>
    <scope>NUCLEOTIDE SEQUENCE [LARGE SCALE GENOMIC DNA]</scope>
    <source>
        <strain evidence="2 3">CBS 141311</strain>
    </source>
</reference>
<dbReference type="GeneID" id="34582379"/>
<dbReference type="AlphaFoldDB" id="A0A1F5L1B9"/>
<feature type="region of interest" description="Disordered" evidence="1">
    <location>
        <begin position="1"/>
        <end position="65"/>
    </location>
</feature>
<evidence type="ECO:0000256" key="1">
    <source>
        <dbReference type="SAM" id="MobiDB-lite"/>
    </source>
</evidence>
<sequence>MAVNVPFMQQRSNPDPMRISSLLNDQGAPTPQYSQHYSVDLPQITQQSSRQENEAQPTSMLQRHCHPSKRPYVQMLELSSTVTEPTSVDHDTECAPVLPAHRKKYSKEECYYTWHQRVVLQKSWATVLKNFNSRFPNRQRLTAKRYAYAGIQNKINRFTKLKNLPNYRDRFNDANASLTDKDFIKSYTNVWYPWME</sequence>
<protein>
    <submittedName>
        <fullName evidence="2">Uncharacterized protein</fullName>
    </submittedName>
</protein>
<proteinExistence type="predicted"/>
<comment type="caution">
    <text evidence="2">The sequence shown here is derived from an EMBL/GenBank/DDBJ whole genome shotgun (WGS) entry which is preliminary data.</text>
</comment>
<evidence type="ECO:0000313" key="3">
    <source>
        <dbReference type="Proteomes" id="UP000177622"/>
    </source>
</evidence>
<gene>
    <name evidence="2" type="ORF">PENARI_c073G10492</name>
</gene>
<organism evidence="2 3">
    <name type="scientific">Penicillium arizonense</name>
    <dbReference type="NCBI Taxonomy" id="1835702"/>
    <lineage>
        <taxon>Eukaryota</taxon>
        <taxon>Fungi</taxon>
        <taxon>Dikarya</taxon>
        <taxon>Ascomycota</taxon>
        <taxon>Pezizomycotina</taxon>
        <taxon>Eurotiomycetes</taxon>
        <taxon>Eurotiomycetidae</taxon>
        <taxon>Eurotiales</taxon>
        <taxon>Aspergillaceae</taxon>
        <taxon>Penicillium</taxon>
    </lineage>
</organism>
<keyword evidence="3" id="KW-1185">Reference proteome</keyword>
<accession>A0A1F5L1B9</accession>
<dbReference type="Proteomes" id="UP000177622">
    <property type="component" value="Unassembled WGS sequence"/>
</dbReference>